<dbReference type="PANTHER" id="PTHR34390:SF2">
    <property type="entry name" value="SUCCINATE TRANSPORTER SUBUNIT YJJP-RELATED"/>
    <property type="match status" value="1"/>
</dbReference>
<dbReference type="InterPro" id="IPR010619">
    <property type="entry name" value="ThrE-like_N"/>
</dbReference>
<dbReference type="RefSeq" id="WP_271713019.1">
    <property type="nucleotide sequence ID" value="NZ_AP024169.1"/>
</dbReference>
<feature type="transmembrane region" description="Helical" evidence="7">
    <location>
        <begin position="195"/>
        <end position="217"/>
    </location>
</feature>
<comment type="similarity">
    <text evidence="6">Belongs to the ThrE exporter (TC 2.A.79) family.</text>
</comment>
<evidence type="ECO:0000256" key="3">
    <source>
        <dbReference type="ARBA" id="ARBA00022692"/>
    </source>
</evidence>
<dbReference type="PANTHER" id="PTHR34390">
    <property type="entry name" value="UPF0442 PROTEIN YJJB-RELATED"/>
    <property type="match status" value="1"/>
</dbReference>
<dbReference type="KEGG" id="ahb:bsdtb5_32260"/>
<evidence type="ECO:0000313" key="10">
    <source>
        <dbReference type="Proteomes" id="UP000595897"/>
    </source>
</evidence>
<dbReference type="GO" id="GO:0015744">
    <property type="term" value="P:succinate transport"/>
    <property type="evidence" value="ECO:0007669"/>
    <property type="project" value="TreeGrafter"/>
</dbReference>
<evidence type="ECO:0000313" key="9">
    <source>
        <dbReference type="EMBL" id="BCN31931.1"/>
    </source>
</evidence>
<feature type="transmembrane region" description="Helical" evidence="7">
    <location>
        <begin position="169"/>
        <end position="189"/>
    </location>
</feature>
<feature type="transmembrane region" description="Helical" evidence="7">
    <location>
        <begin position="229"/>
        <end position="252"/>
    </location>
</feature>
<proteinExistence type="inferred from homology"/>
<dbReference type="Pfam" id="PF06738">
    <property type="entry name" value="ThrE"/>
    <property type="match status" value="1"/>
</dbReference>
<evidence type="ECO:0000256" key="6">
    <source>
        <dbReference type="ARBA" id="ARBA00034125"/>
    </source>
</evidence>
<evidence type="ECO:0000256" key="7">
    <source>
        <dbReference type="SAM" id="Phobius"/>
    </source>
</evidence>
<reference evidence="9 10" key="1">
    <citation type="submission" date="2020-11" db="EMBL/GenBank/DDBJ databases">
        <title>Draft genome sequencing of a Lachnospiraceae strain isolated from anoxic soil subjected to BSD treatment.</title>
        <authorList>
            <person name="Uek A."/>
            <person name="Tonouchi A."/>
        </authorList>
    </citation>
    <scope>NUCLEOTIDE SEQUENCE [LARGE SCALE GENOMIC DNA]</scope>
    <source>
        <strain evidence="9 10">TB5</strain>
    </source>
</reference>
<evidence type="ECO:0000256" key="1">
    <source>
        <dbReference type="ARBA" id="ARBA00004651"/>
    </source>
</evidence>
<keyword evidence="2" id="KW-1003">Cell membrane</keyword>
<protein>
    <submittedName>
        <fullName evidence="9">Membrane protein</fullName>
    </submittedName>
</protein>
<dbReference type="InterPro" id="IPR050539">
    <property type="entry name" value="ThrE_Dicarb/AminoAcid_Exp"/>
</dbReference>
<keyword evidence="10" id="KW-1185">Reference proteome</keyword>
<evidence type="ECO:0000256" key="5">
    <source>
        <dbReference type="ARBA" id="ARBA00023136"/>
    </source>
</evidence>
<comment type="subcellular location">
    <subcellularLocation>
        <location evidence="1">Cell membrane</location>
        <topology evidence="1">Multi-pass membrane protein</topology>
    </subcellularLocation>
</comment>
<feature type="transmembrane region" description="Helical" evidence="7">
    <location>
        <begin position="113"/>
        <end position="134"/>
    </location>
</feature>
<organism evidence="9 10">
    <name type="scientific">Anaeromicropila herbilytica</name>
    <dbReference type="NCBI Taxonomy" id="2785025"/>
    <lineage>
        <taxon>Bacteria</taxon>
        <taxon>Bacillati</taxon>
        <taxon>Bacillota</taxon>
        <taxon>Clostridia</taxon>
        <taxon>Lachnospirales</taxon>
        <taxon>Lachnospiraceae</taxon>
        <taxon>Anaeromicropila</taxon>
    </lineage>
</organism>
<dbReference type="AlphaFoldDB" id="A0A7R7EN51"/>
<evidence type="ECO:0000256" key="4">
    <source>
        <dbReference type="ARBA" id="ARBA00022989"/>
    </source>
</evidence>
<name>A0A7R7EN51_9FIRM</name>
<gene>
    <name evidence="9" type="ORF">bsdtb5_32260</name>
</gene>
<keyword evidence="5 7" id="KW-0472">Membrane</keyword>
<dbReference type="EMBL" id="AP024169">
    <property type="protein sequence ID" value="BCN31931.1"/>
    <property type="molecule type" value="Genomic_DNA"/>
</dbReference>
<feature type="domain" description="Threonine/serine exporter-like N-terminal" evidence="8">
    <location>
        <begin position="9"/>
        <end position="248"/>
    </location>
</feature>
<dbReference type="Proteomes" id="UP000595897">
    <property type="component" value="Chromosome"/>
</dbReference>
<keyword evidence="4 7" id="KW-1133">Transmembrane helix</keyword>
<evidence type="ECO:0000259" key="8">
    <source>
        <dbReference type="Pfam" id="PF06738"/>
    </source>
</evidence>
<dbReference type="GO" id="GO:0022857">
    <property type="term" value="F:transmembrane transporter activity"/>
    <property type="evidence" value="ECO:0007669"/>
    <property type="project" value="InterPro"/>
</dbReference>
<accession>A0A7R7EN51</accession>
<evidence type="ECO:0000256" key="2">
    <source>
        <dbReference type="ARBA" id="ARBA00022475"/>
    </source>
</evidence>
<dbReference type="GO" id="GO:0005886">
    <property type="term" value="C:plasma membrane"/>
    <property type="evidence" value="ECO:0007669"/>
    <property type="project" value="UniProtKB-SubCell"/>
</dbReference>
<sequence length="256" mass="27888">MNYKLLVDTAILAGEIMLRSGAETYRVEDTIIRILRTSKLQKSEAFVTSTGIIVTLDDPTIDAISLVQRVTTRSTNLTNIYEANEISRKLCSERITIEEAYPLLKELKDKKPYPLWLVYACTVFTAVFFTVLLAGTLIDASLAFLNGILMVGCMILERKLRLHGFITNMLSSFLIAINTVILLSCLHHGVNREIIITGSIMPMVPGVAITNAIRDTLQGDYMSGSAKALEAFVSAASIAAGIGAGLSLGYYLGGML</sequence>
<keyword evidence="3 7" id="KW-0812">Transmembrane</keyword>